<dbReference type="PRINTS" id="PR00502">
    <property type="entry name" value="NUDIXFAMILY"/>
</dbReference>
<dbReference type="PROSITE" id="PS51462">
    <property type="entry name" value="NUDIX"/>
    <property type="match status" value="1"/>
</dbReference>
<evidence type="ECO:0000256" key="4">
    <source>
        <dbReference type="RuleBase" id="RU003476"/>
    </source>
</evidence>
<dbReference type="EMBL" id="BAAAHE010000006">
    <property type="protein sequence ID" value="GAA0606368.1"/>
    <property type="molecule type" value="Genomic_DNA"/>
</dbReference>
<evidence type="ECO:0000313" key="7">
    <source>
        <dbReference type="Proteomes" id="UP001500957"/>
    </source>
</evidence>
<sequence length="145" mass="15329">MPASVAAYSDRVLRTVRVPCVGAVVHDDDHRLLVVRRVNPPGAGRWSLPGGRVEGAESDLDAVRREVLEETGLIVAVGVRVGTVEIPAGDLVFDVRDYACAPLGGDLVAGDDADAVRWVSRAELLQLDVVPGLIDTLSSWGVLPA</sequence>
<evidence type="ECO:0000313" key="6">
    <source>
        <dbReference type="EMBL" id="GAA0606368.1"/>
    </source>
</evidence>
<keyword evidence="7" id="KW-1185">Reference proteome</keyword>
<dbReference type="InterPro" id="IPR020476">
    <property type="entry name" value="Nudix_hydrolase"/>
</dbReference>
<dbReference type="Proteomes" id="UP001500957">
    <property type="component" value="Unassembled WGS sequence"/>
</dbReference>
<comment type="similarity">
    <text evidence="2 4">Belongs to the Nudix hydrolase family.</text>
</comment>
<evidence type="ECO:0000256" key="3">
    <source>
        <dbReference type="ARBA" id="ARBA00022801"/>
    </source>
</evidence>
<reference evidence="7" key="1">
    <citation type="journal article" date="2019" name="Int. J. Syst. Evol. Microbiol.">
        <title>The Global Catalogue of Microorganisms (GCM) 10K type strain sequencing project: providing services to taxonomists for standard genome sequencing and annotation.</title>
        <authorList>
            <consortium name="The Broad Institute Genomics Platform"/>
            <consortium name="The Broad Institute Genome Sequencing Center for Infectious Disease"/>
            <person name="Wu L."/>
            <person name="Ma J."/>
        </authorList>
    </citation>
    <scope>NUCLEOTIDE SEQUENCE [LARGE SCALE GENOMIC DNA]</scope>
    <source>
        <strain evidence="7">JCM 10671</strain>
    </source>
</reference>
<dbReference type="InterPro" id="IPR020084">
    <property type="entry name" value="NUDIX_hydrolase_CS"/>
</dbReference>
<evidence type="ECO:0000256" key="1">
    <source>
        <dbReference type="ARBA" id="ARBA00001946"/>
    </source>
</evidence>
<dbReference type="PROSITE" id="PS00893">
    <property type="entry name" value="NUDIX_BOX"/>
    <property type="match status" value="1"/>
</dbReference>
<comment type="cofactor">
    <cofactor evidence="1">
        <name>Mg(2+)</name>
        <dbReference type="ChEBI" id="CHEBI:18420"/>
    </cofactor>
</comment>
<dbReference type="InterPro" id="IPR000086">
    <property type="entry name" value="NUDIX_hydrolase_dom"/>
</dbReference>
<evidence type="ECO:0000259" key="5">
    <source>
        <dbReference type="PROSITE" id="PS51462"/>
    </source>
</evidence>
<dbReference type="PANTHER" id="PTHR43046">
    <property type="entry name" value="GDP-MANNOSE MANNOSYL HYDROLASE"/>
    <property type="match status" value="1"/>
</dbReference>
<organism evidence="6 7">
    <name type="scientific">Sporichthya brevicatena</name>
    <dbReference type="NCBI Taxonomy" id="171442"/>
    <lineage>
        <taxon>Bacteria</taxon>
        <taxon>Bacillati</taxon>
        <taxon>Actinomycetota</taxon>
        <taxon>Actinomycetes</taxon>
        <taxon>Sporichthyales</taxon>
        <taxon>Sporichthyaceae</taxon>
        <taxon>Sporichthya</taxon>
    </lineage>
</organism>
<dbReference type="CDD" id="cd04673">
    <property type="entry name" value="NUDIX_ADPRase"/>
    <property type="match status" value="1"/>
</dbReference>
<dbReference type="Pfam" id="PF00293">
    <property type="entry name" value="NUDIX"/>
    <property type="match status" value="1"/>
</dbReference>
<dbReference type="Gene3D" id="3.90.79.10">
    <property type="entry name" value="Nucleoside Triphosphate Pyrophosphohydrolase"/>
    <property type="match status" value="1"/>
</dbReference>
<gene>
    <name evidence="6" type="ORF">GCM10009547_05390</name>
</gene>
<comment type="caution">
    <text evidence="6">The sequence shown here is derived from an EMBL/GenBank/DDBJ whole genome shotgun (WGS) entry which is preliminary data.</text>
</comment>
<dbReference type="PANTHER" id="PTHR43046:SF14">
    <property type="entry name" value="MUTT_NUDIX FAMILY PROTEIN"/>
    <property type="match status" value="1"/>
</dbReference>
<dbReference type="SUPFAM" id="SSF55811">
    <property type="entry name" value="Nudix"/>
    <property type="match status" value="1"/>
</dbReference>
<protein>
    <submittedName>
        <fullName evidence="6">NUDIX domain-containing protein</fullName>
    </submittedName>
</protein>
<feature type="domain" description="Nudix hydrolase" evidence="5">
    <location>
        <begin position="16"/>
        <end position="143"/>
    </location>
</feature>
<proteinExistence type="inferred from homology"/>
<keyword evidence="3 4" id="KW-0378">Hydrolase</keyword>
<name>A0ABP3RF71_9ACTN</name>
<accession>A0ABP3RF71</accession>
<dbReference type="InterPro" id="IPR015797">
    <property type="entry name" value="NUDIX_hydrolase-like_dom_sf"/>
</dbReference>
<evidence type="ECO:0000256" key="2">
    <source>
        <dbReference type="ARBA" id="ARBA00005582"/>
    </source>
</evidence>